<dbReference type="Gene3D" id="3.20.20.100">
    <property type="entry name" value="NADP-dependent oxidoreductase domain"/>
    <property type="match status" value="1"/>
</dbReference>
<dbReference type="AlphaFoldDB" id="A0A1G4JTP8"/>
<dbReference type="EMBL" id="LT598477">
    <property type="protein sequence ID" value="SCU94281.1"/>
    <property type="molecule type" value="Genomic_DNA"/>
</dbReference>
<dbReference type="InterPro" id="IPR023210">
    <property type="entry name" value="NADP_OxRdtase_dom"/>
</dbReference>
<gene>
    <name evidence="6" type="ORF">LAME_0F06854G</name>
</gene>
<organism evidence="6 7">
    <name type="scientific">Lachancea meyersii CBS 8951</name>
    <dbReference type="NCBI Taxonomy" id="1266667"/>
    <lineage>
        <taxon>Eukaryota</taxon>
        <taxon>Fungi</taxon>
        <taxon>Dikarya</taxon>
        <taxon>Ascomycota</taxon>
        <taxon>Saccharomycotina</taxon>
        <taxon>Saccharomycetes</taxon>
        <taxon>Saccharomycetales</taxon>
        <taxon>Saccharomycetaceae</taxon>
        <taxon>Lachancea</taxon>
    </lineage>
</organism>
<evidence type="ECO:0000256" key="4">
    <source>
        <dbReference type="PIRSR" id="PIRSR000097-3"/>
    </source>
</evidence>
<dbReference type="Proteomes" id="UP000191144">
    <property type="component" value="Chromosome F"/>
</dbReference>
<evidence type="ECO:0000256" key="1">
    <source>
        <dbReference type="ARBA" id="ARBA00023002"/>
    </source>
</evidence>
<protein>
    <submittedName>
        <fullName evidence="6">LAME_0F06854g1_1</fullName>
    </submittedName>
</protein>
<reference evidence="7" key="1">
    <citation type="submission" date="2016-03" db="EMBL/GenBank/DDBJ databases">
        <authorList>
            <person name="Devillers Hugo."/>
        </authorList>
    </citation>
    <scope>NUCLEOTIDE SEQUENCE [LARGE SCALE GENOMIC DNA]</scope>
</reference>
<dbReference type="PANTHER" id="PTHR11732">
    <property type="entry name" value="ALDO/KETO REDUCTASE"/>
    <property type="match status" value="1"/>
</dbReference>
<feature type="site" description="Lowers pKa of active site Tyr" evidence="4">
    <location>
        <position position="86"/>
    </location>
</feature>
<dbReference type="InterPro" id="IPR020471">
    <property type="entry name" value="AKR"/>
</dbReference>
<dbReference type="PRINTS" id="PR00069">
    <property type="entry name" value="ALDKETRDTASE"/>
</dbReference>
<dbReference type="PIRSF" id="PIRSF000097">
    <property type="entry name" value="AKR"/>
    <property type="match status" value="1"/>
</dbReference>
<dbReference type="InterPro" id="IPR018170">
    <property type="entry name" value="Aldo/ket_reductase_CS"/>
</dbReference>
<evidence type="ECO:0000259" key="5">
    <source>
        <dbReference type="Pfam" id="PF00248"/>
    </source>
</evidence>
<evidence type="ECO:0000313" key="7">
    <source>
        <dbReference type="Proteomes" id="UP000191144"/>
    </source>
</evidence>
<dbReference type="GO" id="GO:0016616">
    <property type="term" value="F:oxidoreductase activity, acting on the CH-OH group of donors, NAD or NADP as acceptor"/>
    <property type="evidence" value="ECO:0007669"/>
    <property type="project" value="UniProtKB-ARBA"/>
</dbReference>
<keyword evidence="7" id="KW-1185">Reference proteome</keyword>
<feature type="binding site" evidence="3">
    <location>
        <position position="117"/>
    </location>
    <ligand>
        <name>substrate</name>
    </ligand>
</feature>
<dbReference type="InterPro" id="IPR036812">
    <property type="entry name" value="NAD(P)_OxRdtase_dom_sf"/>
</dbReference>
<name>A0A1G4JTP8_9SACH</name>
<evidence type="ECO:0000256" key="3">
    <source>
        <dbReference type="PIRSR" id="PIRSR000097-2"/>
    </source>
</evidence>
<feature type="domain" description="NADP-dependent oxidoreductase" evidence="5">
    <location>
        <begin position="23"/>
        <end position="290"/>
    </location>
</feature>
<evidence type="ECO:0000256" key="2">
    <source>
        <dbReference type="PIRSR" id="PIRSR000097-1"/>
    </source>
</evidence>
<keyword evidence="1" id="KW-0560">Oxidoreductase</keyword>
<proteinExistence type="predicted"/>
<sequence length="320" mass="36288">MLHPKNTEIYFTLNTGAKMPALGLGTANEIEQIPETKQAVKAAIKSGYRLIDTAWAYRCEDRVGEALKELFEEGAIKREDIFITTKVWPTHWDIASDSISRSLENLGVEYVDLVLQHWPLCFNRVEDKDGVDGIARNPTHLDGSANINEEGDYLSTYKQLEKMYLAKDPRFKAIGVSNYPLDYLQRLLKECRVVPAVNQVEIHPQLPQMELRDFCTEHGIRLESYSPFGATGSPLTKNALMQKLAEKYSCTPNDILLAYNIRQGVVTVPRSVNPKNIVANIEFISLTKEDSSVLNKYGLENSQRFRNEKFAESIPGFREN</sequence>
<feature type="active site" description="Proton donor" evidence="2">
    <location>
        <position position="57"/>
    </location>
</feature>
<accession>A0A1G4JTP8</accession>
<dbReference type="Pfam" id="PF00248">
    <property type="entry name" value="Aldo_ket_red"/>
    <property type="match status" value="1"/>
</dbReference>
<dbReference type="PROSITE" id="PS00798">
    <property type="entry name" value="ALDOKETO_REDUCTASE_1"/>
    <property type="match status" value="1"/>
</dbReference>
<evidence type="ECO:0000313" key="6">
    <source>
        <dbReference type="EMBL" id="SCU94281.1"/>
    </source>
</evidence>
<dbReference type="OrthoDB" id="416253at2759"/>
<dbReference type="SUPFAM" id="SSF51430">
    <property type="entry name" value="NAD(P)-linked oxidoreductase"/>
    <property type="match status" value="1"/>
</dbReference>